<keyword evidence="1" id="KW-0472">Membrane</keyword>
<proteinExistence type="predicted"/>
<accession>A0A2L0D4Z9</accession>
<feature type="transmembrane region" description="Helical" evidence="1">
    <location>
        <begin position="33"/>
        <end position="54"/>
    </location>
</feature>
<reference evidence="2 3" key="2">
    <citation type="submission" date="2018-02" db="EMBL/GenBank/DDBJ databases">
        <title>Whole genome sequencing analysis of Streptococcus pluranimalium isolated from cattle infected mastitis in China.</title>
        <authorList>
            <person name="Zhang J.-R."/>
            <person name="Hu G.-Z."/>
        </authorList>
    </citation>
    <scope>NUCLEOTIDE SEQUENCE [LARGE SCALE GENOMIC DNA]</scope>
    <source>
        <strain evidence="2 3">TH11417</strain>
    </source>
</reference>
<organism evidence="2 3">
    <name type="scientific">Streptococcus pluranimalium</name>
    <dbReference type="NCBI Taxonomy" id="82348"/>
    <lineage>
        <taxon>Bacteria</taxon>
        <taxon>Bacillati</taxon>
        <taxon>Bacillota</taxon>
        <taxon>Bacilli</taxon>
        <taxon>Lactobacillales</taxon>
        <taxon>Streptococcaceae</taxon>
        <taxon>Streptococcus</taxon>
    </lineage>
</organism>
<dbReference type="GeneID" id="98393681"/>
<evidence type="ECO:0000256" key="1">
    <source>
        <dbReference type="SAM" id="Phobius"/>
    </source>
</evidence>
<dbReference type="AlphaFoldDB" id="A0A2L0D4Z9"/>
<keyword evidence="1" id="KW-1133">Transmembrane helix</keyword>
<protein>
    <submittedName>
        <fullName evidence="2">Uncharacterized protein</fullName>
    </submittedName>
</protein>
<feature type="transmembrane region" description="Helical" evidence="1">
    <location>
        <begin position="75"/>
        <end position="92"/>
    </location>
</feature>
<name>A0A2L0D4Z9_9STRE</name>
<gene>
    <name evidence="2" type="ORF">C0J00_07125</name>
</gene>
<keyword evidence="3" id="KW-1185">Reference proteome</keyword>
<sequence length="138" mass="16265">MSHRTKEVLCAIAINSLITLVLGYCFEQSLWRILFMEFIMLFLNMIIFLVCLPTRGEKLALKEEVIMFGHYLTQSKWAFIALIILTIVYALISPEWSFSIYFLSHYVLLFINFGVIRSLMNVPLKFDYDRDDDYQEGE</sequence>
<dbReference type="KEGG" id="splr:C0J00_07125"/>
<feature type="transmembrane region" description="Helical" evidence="1">
    <location>
        <begin position="98"/>
        <end position="116"/>
    </location>
</feature>
<dbReference type="RefSeq" id="WP_104968225.1">
    <property type="nucleotide sequence ID" value="NZ_CP025536.1"/>
</dbReference>
<dbReference type="Proteomes" id="UP000238956">
    <property type="component" value="Chromosome"/>
</dbReference>
<evidence type="ECO:0000313" key="3">
    <source>
        <dbReference type="Proteomes" id="UP000238956"/>
    </source>
</evidence>
<keyword evidence="1" id="KW-0812">Transmembrane</keyword>
<evidence type="ECO:0000313" key="2">
    <source>
        <dbReference type="EMBL" id="AUW96903.1"/>
    </source>
</evidence>
<dbReference type="EMBL" id="CP025536">
    <property type="protein sequence ID" value="AUW96903.1"/>
    <property type="molecule type" value="Genomic_DNA"/>
</dbReference>
<reference evidence="2 3" key="1">
    <citation type="submission" date="2017-12" db="EMBL/GenBank/DDBJ databases">
        <authorList>
            <person name="Hurst M.R.H."/>
        </authorList>
    </citation>
    <scope>NUCLEOTIDE SEQUENCE [LARGE SCALE GENOMIC DNA]</scope>
    <source>
        <strain evidence="2 3">TH11417</strain>
    </source>
</reference>